<protein>
    <recommendedName>
        <fullName evidence="2">Pleckstrin homology domain-containing protein</fullName>
    </recommendedName>
</protein>
<dbReference type="Pfam" id="PF15410">
    <property type="entry name" value="PH_9"/>
    <property type="match status" value="1"/>
</dbReference>
<name>A0A3Q2XG13_HIPCM</name>
<dbReference type="GeneTree" id="ENSGT00940000156591"/>
<dbReference type="Proteomes" id="UP000264820">
    <property type="component" value="Unplaced"/>
</dbReference>
<organism evidence="3 4">
    <name type="scientific">Hippocampus comes</name>
    <name type="common">Tiger tail seahorse</name>
    <dbReference type="NCBI Taxonomy" id="109280"/>
    <lineage>
        <taxon>Eukaryota</taxon>
        <taxon>Metazoa</taxon>
        <taxon>Chordata</taxon>
        <taxon>Craniata</taxon>
        <taxon>Vertebrata</taxon>
        <taxon>Euteleostomi</taxon>
        <taxon>Actinopterygii</taxon>
        <taxon>Neopterygii</taxon>
        <taxon>Teleostei</taxon>
        <taxon>Neoteleostei</taxon>
        <taxon>Acanthomorphata</taxon>
        <taxon>Syngnathiaria</taxon>
        <taxon>Syngnathiformes</taxon>
        <taxon>Syngnathoidei</taxon>
        <taxon>Syngnathidae</taxon>
        <taxon>Hippocampus</taxon>
    </lineage>
</organism>
<dbReference type="AlphaFoldDB" id="A0A3Q2XG13"/>
<accession>A0A3Q2XG13</accession>
<dbReference type="InterPro" id="IPR011993">
    <property type="entry name" value="PH-like_dom_sf"/>
</dbReference>
<keyword evidence="4" id="KW-1185">Reference proteome</keyword>
<dbReference type="STRING" id="109280.ENSHCOP00000002632"/>
<evidence type="ECO:0000313" key="3">
    <source>
        <dbReference type="Ensembl" id="ENSHCOP00000002632.1"/>
    </source>
</evidence>
<feature type="region of interest" description="Disordered" evidence="1">
    <location>
        <begin position="1"/>
        <end position="20"/>
    </location>
</feature>
<dbReference type="OMA" id="ISRSTWH"/>
<dbReference type="Gene3D" id="2.30.29.30">
    <property type="entry name" value="Pleckstrin-homology domain (PH domain)/Phosphotyrosine-binding domain (PTB)"/>
    <property type="match status" value="1"/>
</dbReference>
<dbReference type="InterPro" id="IPR041681">
    <property type="entry name" value="PH_9"/>
</dbReference>
<evidence type="ECO:0000313" key="4">
    <source>
        <dbReference type="Proteomes" id="UP000264820"/>
    </source>
</evidence>
<reference evidence="3" key="1">
    <citation type="submission" date="2025-08" db="UniProtKB">
        <authorList>
            <consortium name="Ensembl"/>
        </authorList>
    </citation>
    <scope>IDENTIFICATION</scope>
</reference>
<reference evidence="3" key="2">
    <citation type="submission" date="2025-09" db="UniProtKB">
        <authorList>
            <consortium name="Ensembl"/>
        </authorList>
    </citation>
    <scope>IDENTIFICATION</scope>
</reference>
<evidence type="ECO:0000259" key="2">
    <source>
        <dbReference type="Pfam" id="PF15410"/>
    </source>
</evidence>
<dbReference type="SUPFAM" id="SSF50729">
    <property type="entry name" value="PH domain-like"/>
    <property type="match status" value="1"/>
</dbReference>
<dbReference type="PANTHER" id="PTHR10663">
    <property type="entry name" value="GUANYL-NUCLEOTIDE EXCHANGE FACTOR"/>
    <property type="match status" value="1"/>
</dbReference>
<proteinExistence type="predicted"/>
<sequence>MEEVDAPLRSKSNPFQDVPHDKAAPVVKQGFIQRKLHADIDGKRTPWGKRRWKTFYGVLKGMVLYLQKVCSSFKTDLSYLQQNPPEGKKARGKEMEEHRTRAEYLQHEVATPGGSISRSTWHFRSIMLEAWKDDADVGRLTKSHSSPSLDLEMAPQSAVRIKRNVSERWTYRRVAPRKKSKITFKG</sequence>
<dbReference type="PANTHER" id="PTHR10663:SF338">
    <property type="entry name" value="PH AND SEC7 DOMAIN-CONTAINING PROTEIN 4"/>
    <property type="match status" value="1"/>
</dbReference>
<feature type="domain" description="Pleckstrin homology" evidence="2">
    <location>
        <begin position="27"/>
        <end position="76"/>
    </location>
</feature>
<dbReference type="Ensembl" id="ENSHCOT00000010087.1">
    <property type="protein sequence ID" value="ENSHCOP00000002632.1"/>
    <property type="gene ID" value="ENSHCOG00000003852.1"/>
</dbReference>
<evidence type="ECO:0000256" key="1">
    <source>
        <dbReference type="SAM" id="MobiDB-lite"/>
    </source>
</evidence>